<dbReference type="Proteomes" id="UP001320513">
    <property type="component" value="Unassembled WGS sequence"/>
</dbReference>
<name>A0ABS9ZIN3_9PSED</name>
<protein>
    <submittedName>
        <fullName evidence="3">Uncharacterized protein</fullName>
    </submittedName>
</protein>
<evidence type="ECO:0000256" key="2">
    <source>
        <dbReference type="SAM" id="SignalP"/>
    </source>
</evidence>
<feature type="chain" id="PRO_5047410389" evidence="2">
    <location>
        <begin position="23"/>
        <end position="242"/>
    </location>
</feature>
<evidence type="ECO:0000256" key="1">
    <source>
        <dbReference type="SAM" id="MobiDB-lite"/>
    </source>
</evidence>
<gene>
    <name evidence="3" type="ORF">AUC61_11170</name>
</gene>
<keyword evidence="4" id="KW-1185">Reference proteome</keyword>
<sequence>MRSYLSVVAASLATLTCLTAMAADDISGVTLGSSLADVKEAIAKANPDLKLSPLMLRNGNEGGVTAVSADLIPEAGVGSVKRPSDEFAALQTDSGKVWFIARVQRLEQGARIKTDTLEASLTEKFGKPSSPGLGYGFVWQFDREGKQYFGPGTAGPCDSMMRGVSNLPGVTVGAPESFSPTCGKLIVVSTTEQPDGMVPYYTVSLIDAKTMFDELAARDAQAETERAKKLSDEQAKGVKPKI</sequence>
<organism evidence="3 4">
    <name type="scientific">Pseudomonas maioricensis</name>
    <dbReference type="NCBI Taxonomy" id="1766623"/>
    <lineage>
        <taxon>Bacteria</taxon>
        <taxon>Pseudomonadati</taxon>
        <taxon>Pseudomonadota</taxon>
        <taxon>Gammaproteobacteria</taxon>
        <taxon>Pseudomonadales</taxon>
        <taxon>Pseudomonadaceae</taxon>
        <taxon>Pseudomonas</taxon>
    </lineage>
</organism>
<accession>A0ABS9ZIN3</accession>
<proteinExistence type="predicted"/>
<evidence type="ECO:0000313" key="4">
    <source>
        <dbReference type="Proteomes" id="UP001320513"/>
    </source>
</evidence>
<feature type="region of interest" description="Disordered" evidence="1">
    <location>
        <begin position="221"/>
        <end position="242"/>
    </location>
</feature>
<dbReference type="EMBL" id="LOHG01000006">
    <property type="protein sequence ID" value="MCI8210097.1"/>
    <property type="molecule type" value="Genomic_DNA"/>
</dbReference>
<evidence type="ECO:0000313" key="3">
    <source>
        <dbReference type="EMBL" id="MCI8210097.1"/>
    </source>
</evidence>
<keyword evidence="2" id="KW-0732">Signal</keyword>
<reference evidence="3 4" key="1">
    <citation type="submission" date="2015-12" db="EMBL/GenBank/DDBJ databases">
        <title>Phylogenomics in the description of a new species in the Pseudomonas syringae group.</title>
        <authorList>
            <person name="Busquets A."/>
            <person name="Gomila M."/>
            <person name="Beiki F."/>
            <person name="Rahimian H."/>
            <person name="Mulet M."/>
            <person name="Sanchez D."/>
            <person name="Garcia-Valdes E."/>
            <person name="Lalucat J."/>
        </authorList>
    </citation>
    <scope>NUCLEOTIDE SEQUENCE [LARGE SCALE GENOMIC DNA]</scope>
    <source>
        <strain evidence="3 4">S25</strain>
    </source>
</reference>
<comment type="caution">
    <text evidence="3">The sequence shown here is derived from an EMBL/GenBank/DDBJ whole genome shotgun (WGS) entry which is preliminary data.</text>
</comment>
<feature type="signal peptide" evidence="2">
    <location>
        <begin position="1"/>
        <end position="22"/>
    </location>
</feature>
<feature type="compositionally biased region" description="Basic and acidic residues" evidence="1">
    <location>
        <begin position="221"/>
        <end position="236"/>
    </location>
</feature>
<dbReference type="RefSeq" id="WP_243246103.1">
    <property type="nucleotide sequence ID" value="NZ_LOHG01000006.1"/>
</dbReference>